<organism evidence="14 15">
    <name type="scientific">Liquorilactobacillus aquaticus DSM 21051</name>
    <dbReference type="NCBI Taxonomy" id="1423725"/>
    <lineage>
        <taxon>Bacteria</taxon>
        <taxon>Bacillati</taxon>
        <taxon>Bacillota</taxon>
        <taxon>Bacilli</taxon>
        <taxon>Lactobacillales</taxon>
        <taxon>Lactobacillaceae</taxon>
        <taxon>Liquorilactobacillus</taxon>
    </lineage>
</organism>
<dbReference type="EMBL" id="AYZD01000009">
    <property type="protein sequence ID" value="KRM97076.1"/>
    <property type="molecule type" value="Genomic_DNA"/>
</dbReference>
<dbReference type="HAMAP" id="MF_00569">
    <property type="entry name" value="NadA_type3"/>
    <property type="match status" value="1"/>
</dbReference>
<evidence type="ECO:0000256" key="2">
    <source>
        <dbReference type="ARBA" id="ARBA00005065"/>
    </source>
</evidence>
<evidence type="ECO:0000256" key="1">
    <source>
        <dbReference type="ARBA" id="ARBA00003791"/>
    </source>
</evidence>
<feature type="binding site" evidence="13">
    <location>
        <begin position="138"/>
        <end position="140"/>
    </location>
    <ligand>
        <name>iminosuccinate</name>
        <dbReference type="ChEBI" id="CHEBI:77875"/>
    </ligand>
</feature>
<dbReference type="PATRIC" id="fig|1423725.3.peg.187"/>
<dbReference type="InterPro" id="IPR003473">
    <property type="entry name" value="NadA"/>
</dbReference>
<dbReference type="STRING" id="1423725.FC19_GL000183"/>
<evidence type="ECO:0000256" key="4">
    <source>
        <dbReference type="ARBA" id="ARBA00022485"/>
    </source>
</evidence>
<keyword evidence="10 13" id="KW-0411">Iron-sulfur</keyword>
<feature type="binding site" evidence="13">
    <location>
        <position position="159"/>
    </location>
    <ligand>
        <name>iminosuccinate</name>
        <dbReference type="ChEBI" id="CHEBI:77875"/>
    </ligand>
</feature>
<evidence type="ECO:0000256" key="9">
    <source>
        <dbReference type="ARBA" id="ARBA00023004"/>
    </source>
</evidence>
<keyword evidence="8 13" id="KW-0479">Metal-binding</keyword>
<evidence type="ECO:0000313" key="15">
    <source>
        <dbReference type="Proteomes" id="UP000051015"/>
    </source>
</evidence>
<reference evidence="14 15" key="1">
    <citation type="journal article" date="2015" name="Genome Announc.">
        <title>Expanding the biotechnology potential of lactobacilli through comparative genomics of 213 strains and associated genera.</title>
        <authorList>
            <person name="Sun Z."/>
            <person name="Harris H.M."/>
            <person name="McCann A."/>
            <person name="Guo C."/>
            <person name="Argimon S."/>
            <person name="Zhang W."/>
            <person name="Yang X."/>
            <person name="Jeffery I.B."/>
            <person name="Cooney J.C."/>
            <person name="Kagawa T.F."/>
            <person name="Liu W."/>
            <person name="Song Y."/>
            <person name="Salvetti E."/>
            <person name="Wrobel A."/>
            <person name="Rasinkangas P."/>
            <person name="Parkhill J."/>
            <person name="Rea M.C."/>
            <person name="O'Sullivan O."/>
            <person name="Ritari J."/>
            <person name="Douillard F.P."/>
            <person name="Paul Ross R."/>
            <person name="Yang R."/>
            <person name="Briner A.E."/>
            <person name="Felis G.E."/>
            <person name="de Vos W.M."/>
            <person name="Barrangou R."/>
            <person name="Klaenhammer T.R."/>
            <person name="Caufield P.W."/>
            <person name="Cui Y."/>
            <person name="Zhang H."/>
            <person name="O'Toole P.W."/>
        </authorList>
    </citation>
    <scope>NUCLEOTIDE SEQUENCE [LARGE SCALE GENOMIC DNA]</scope>
    <source>
        <strain evidence="14 15">DSM 21051</strain>
    </source>
</reference>
<feature type="binding site" evidence="13">
    <location>
        <position position="60"/>
    </location>
    <ligand>
        <name>iminosuccinate</name>
        <dbReference type="ChEBI" id="CHEBI:77875"/>
    </ligand>
</feature>
<keyword evidence="9 13" id="KW-0408">Iron</keyword>
<proteinExistence type="inferred from homology"/>
<dbReference type="OrthoDB" id="9801204at2"/>
<feature type="binding site" evidence="13">
    <location>
        <position position="43"/>
    </location>
    <ligand>
        <name>iminosuccinate</name>
        <dbReference type="ChEBI" id="CHEBI:77875"/>
    </ligand>
</feature>
<dbReference type="Pfam" id="PF02445">
    <property type="entry name" value="NadA"/>
    <property type="match status" value="1"/>
</dbReference>
<comment type="pathway">
    <text evidence="2 13">Cofactor biosynthesis; NAD(+) biosynthesis; quinolinate from iminoaspartate: step 1/1.</text>
</comment>
<sequence>MKLANIAEKIKLAQYYDEDPKKQIKRIRQIKQEFGKDLLLVAHHYQKDEIVQFADATGDSLKLAQTASQNKQARKIVFCGVHFMAETADILTEDYQDVILPDPTAGCSMADMANAFQVTTAWNYLAQQYGDDIMPVTYVNSSAAIKSFVGKKNGIVVTSGNATKVVAWALKKKKRLFFMPDQHLGRNTALKLGIDKDEIGLWKPLTNTLVADYPDALRVILWDGYCSVHQQFNVTQIEKLRSAYPDIKIIVHPECRNDVVNASDEVGSTAALISYIKCAPAGTRIAVGTDNNLVRRLQKEYTDKKVMLLNPIACSCVLMNRIDLPHLAFTMDNLISGAADLNVIKVNDETAFWAKKALDTMLNLS</sequence>
<dbReference type="InterPro" id="IPR036094">
    <property type="entry name" value="NadA_sf"/>
</dbReference>
<feature type="binding site" evidence="13">
    <location>
        <position position="316"/>
    </location>
    <ligand>
        <name>[4Fe-4S] cluster</name>
        <dbReference type="ChEBI" id="CHEBI:49883"/>
    </ligand>
</feature>
<dbReference type="GO" id="GO:0034628">
    <property type="term" value="P:'de novo' NAD+ biosynthetic process from L-aspartate"/>
    <property type="evidence" value="ECO:0007669"/>
    <property type="project" value="TreeGrafter"/>
</dbReference>
<protein>
    <recommendedName>
        <fullName evidence="12 13">Quinolinate synthase</fullName>
        <ecNumber evidence="3 13">2.5.1.72</ecNumber>
    </recommendedName>
</protein>
<evidence type="ECO:0000256" key="10">
    <source>
        <dbReference type="ARBA" id="ARBA00023014"/>
    </source>
</evidence>
<dbReference type="NCBIfam" id="NF006883">
    <property type="entry name" value="PRK09375.2-4"/>
    <property type="match status" value="1"/>
</dbReference>
<accession>A0A0R2D557</accession>
<dbReference type="EC" id="2.5.1.72" evidence="3 13"/>
<keyword evidence="15" id="KW-1185">Reference proteome</keyword>
<dbReference type="PANTHER" id="PTHR30573:SF0">
    <property type="entry name" value="QUINOLINATE SYNTHASE, CHLOROPLASTIC"/>
    <property type="match status" value="1"/>
</dbReference>
<evidence type="ECO:0000256" key="6">
    <source>
        <dbReference type="ARBA" id="ARBA00022642"/>
    </source>
</evidence>
<name>A0A0R2D557_9LACO</name>
<dbReference type="Proteomes" id="UP000051015">
    <property type="component" value="Unassembled WGS sequence"/>
</dbReference>
<dbReference type="UniPathway" id="UPA00253">
    <property type="reaction ID" value="UER00327"/>
</dbReference>
<keyword evidence="6 13" id="KW-0662">Pyridine nucleotide biosynthesis</keyword>
<dbReference type="RefSeq" id="WP_057875261.1">
    <property type="nucleotide sequence ID" value="NZ_AYZD01000009.1"/>
</dbReference>
<evidence type="ECO:0000256" key="8">
    <source>
        <dbReference type="ARBA" id="ARBA00022723"/>
    </source>
</evidence>
<evidence type="ECO:0000256" key="3">
    <source>
        <dbReference type="ARBA" id="ARBA00012669"/>
    </source>
</evidence>
<gene>
    <name evidence="13" type="primary">nadA</name>
    <name evidence="14" type="ORF">FC19_GL000183</name>
</gene>
<dbReference type="AlphaFoldDB" id="A0A0R2D557"/>
<dbReference type="InterPro" id="IPR023515">
    <property type="entry name" value="Quinolinate_synth_A_type3"/>
</dbReference>
<dbReference type="PANTHER" id="PTHR30573">
    <property type="entry name" value="QUINOLINATE SYNTHETASE A"/>
    <property type="match status" value="1"/>
</dbReference>
<feature type="binding site" evidence="13">
    <location>
        <position position="269"/>
    </location>
    <ligand>
        <name>iminosuccinate</name>
        <dbReference type="ChEBI" id="CHEBI:77875"/>
    </ligand>
</feature>
<comment type="similarity">
    <text evidence="13">Belongs to the quinolinate synthase family. Type 3 subfamily.</text>
</comment>
<dbReference type="GO" id="GO:0005829">
    <property type="term" value="C:cytosol"/>
    <property type="evidence" value="ECO:0007669"/>
    <property type="project" value="TreeGrafter"/>
</dbReference>
<feature type="binding site" evidence="13">
    <location>
        <position position="226"/>
    </location>
    <ligand>
        <name>[4Fe-4S] cluster</name>
        <dbReference type="ChEBI" id="CHEBI:49883"/>
    </ligand>
</feature>
<evidence type="ECO:0000256" key="12">
    <source>
        <dbReference type="ARBA" id="ARBA00073059"/>
    </source>
</evidence>
<dbReference type="Gene3D" id="3.40.50.10800">
    <property type="entry name" value="NadA-like"/>
    <property type="match status" value="3"/>
</dbReference>
<comment type="function">
    <text evidence="1 13">Catalyzes the condensation of iminoaspartate with dihydroxyacetone phosphate to form quinolinate.</text>
</comment>
<dbReference type="FunFam" id="3.40.50.10800:FF:000001">
    <property type="entry name" value="Quinolinate synthase A"/>
    <property type="match status" value="1"/>
</dbReference>
<dbReference type="GO" id="GO:0051539">
    <property type="term" value="F:4 iron, 4 sulfur cluster binding"/>
    <property type="evidence" value="ECO:0007669"/>
    <property type="project" value="UniProtKB-KW"/>
</dbReference>
<feature type="binding site" evidence="13">
    <location>
        <begin position="252"/>
        <end position="254"/>
    </location>
    <ligand>
        <name>iminosuccinate</name>
        <dbReference type="ChEBI" id="CHEBI:77875"/>
    </ligand>
</feature>
<evidence type="ECO:0000256" key="5">
    <source>
        <dbReference type="ARBA" id="ARBA00022490"/>
    </source>
</evidence>
<comment type="caution">
    <text evidence="14">The sequence shown here is derived from an EMBL/GenBank/DDBJ whole genome shotgun (WGS) entry which is preliminary data.</text>
</comment>
<evidence type="ECO:0000313" key="14">
    <source>
        <dbReference type="EMBL" id="KRM97076.1"/>
    </source>
</evidence>
<evidence type="ECO:0000256" key="13">
    <source>
        <dbReference type="HAMAP-Rule" id="MF_00569"/>
    </source>
</evidence>
<dbReference type="NCBIfam" id="TIGR00550">
    <property type="entry name" value="nadA"/>
    <property type="match status" value="1"/>
</dbReference>
<comment type="cofactor">
    <cofactor evidence="13">
        <name>[4Fe-4S] cluster</name>
        <dbReference type="ChEBI" id="CHEBI:49883"/>
    </cofactor>
    <text evidence="13">Binds 1 [4Fe-4S] cluster per subunit.</text>
</comment>
<feature type="binding site" evidence="13">
    <location>
        <position position="107"/>
    </location>
    <ligand>
        <name>[4Fe-4S] cluster</name>
        <dbReference type="ChEBI" id="CHEBI:49883"/>
    </ligand>
</feature>
<dbReference type="GO" id="GO:0008987">
    <property type="term" value="F:quinolinate synthetase A activity"/>
    <property type="evidence" value="ECO:0007669"/>
    <property type="project" value="UniProtKB-UniRule"/>
</dbReference>
<comment type="catalytic activity">
    <reaction evidence="11">
        <text>iminosuccinate + dihydroxyacetone phosphate = quinolinate + phosphate + 2 H2O + H(+)</text>
        <dbReference type="Rhea" id="RHEA:25888"/>
        <dbReference type="ChEBI" id="CHEBI:15377"/>
        <dbReference type="ChEBI" id="CHEBI:15378"/>
        <dbReference type="ChEBI" id="CHEBI:29959"/>
        <dbReference type="ChEBI" id="CHEBI:43474"/>
        <dbReference type="ChEBI" id="CHEBI:57642"/>
        <dbReference type="ChEBI" id="CHEBI:77875"/>
        <dbReference type="EC" id="2.5.1.72"/>
    </reaction>
    <physiologicalReaction direction="left-to-right" evidence="11">
        <dbReference type="Rhea" id="RHEA:25889"/>
    </physiologicalReaction>
</comment>
<keyword evidence="4 13" id="KW-0004">4Fe-4S</keyword>
<keyword evidence="7 13" id="KW-0808">Transferase</keyword>
<comment type="subcellular location">
    <subcellularLocation>
        <location evidence="13">Cytoplasm</location>
    </subcellularLocation>
</comment>
<keyword evidence="5 13" id="KW-0963">Cytoplasm</keyword>
<dbReference type="SUPFAM" id="SSF142754">
    <property type="entry name" value="NadA-like"/>
    <property type="match status" value="1"/>
</dbReference>
<evidence type="ECO:0000256" key="11">
    <source>
        <dbReference type="ARBA" id="ARBA00050125"/>
    </source>
</evidence>
<evidence type="ECO:0000256" key="7">
    <source>
        <dbReference type="ARBA" id="ARBA00022679"/>
    </source>
</evidence>
<dbReference type="GO" id="GO:0046872">
    <property type="term" value="F:metal ion binding"/>
    <property type="evidence" value="ECO:0007669"/>
    <property type="project" value="UniProtKB-KW"/>
</dbReference>